<proteinExistence type="predicted"/>
<dbReference type="AlphaFoldDB" id="F0WEM6"/>
<gene>
    <name evidence="1" type="primary">AlNc14C75G5076</name>
    <name evidence="2" type="synonym">AlNc14C179G8194</name>
    <name evidence="1" type="ORF">ALNC14_058010</name>
    <name evidence="2" type="ORF">ALNC14_092330</name>
</gene>
<accession>F0WEM6</accession>
<dbReference type="HOGENOM" id="CLU_2282686_0_0_1"/>
<protein>
    <submittedName>
        <fullName evidence="2">AlNc14C179G8194 protein</fullName>
    </submittedName>
    <submittedName>
        <fullName evidence="1">AlNc14C75G5076 protein</fullName>
    </submittedName>
</protein>
<reference evidence="1" key="2">
    <citation type="submission" date="2011-02" db="EMBL/GenBank/DDBJ databases">
        <authorList>
            <person name="MacLean D."/>
        </authorList>
    </citation>
    <scope>NUCLEOTIDE SEQUENCE</scope>
</reference>
<dbReference type="EMBL" id="FR824224">
    <property type="protein sequence ID" value="CCA23090.1"/>
    <property type="molecule type" value="Genomic_DNA"/>
</dbReference>
<dbReference type="EMBL" id="FR824120">
    <property type="protein sequence ID" value="CCA19658.1"/>
    <property type="molecule type" value="Genomic_DNA"/>
</dbReference>
<evidence type="ECO:0000313" key="2">
    <source>
        <dbReference type="EMBL" id="CCA23090.1"/>
    </source>
</evidence>
<sequence length="102" mass="11492">MRGSSSTIVTFEGKGEVSLDKNLGIYGIMYLTRTCVPFNIQRTNVVINKRMDNISIKYRKRSEVKCNDCSCCIIMHKTARNISQLILIGSMQTITVTSIILL</sequence>
<evidence type="ECO:0000313" key="1">
    <source>
        <dbReference type="EMBL" id="CCA19658.1"/>
    </source>
</evidence>
<name>F0WEM6_9STRA</name>
<organism evidence="1">
    <name type="scientific">Albugo laibachii Nc14</name>
    <dbReference type="NCBI Taxonomy" id="890382"/>
    <lineage>
        <taxon>Eukaryota</taxon>
        <taxon>Sar</taxon>
        <taxon>Stramenopiles</taxon>
        <taxon>Oomycota</taxon>
        <taxon>Peronosporomycetes</taxon>
        <taxon>Albuginales</taxon>
        <taxon>Albuginaceae</taxon>
        <taxon>Albugo</taxon>
    </lineage>
</organism>
<reference evidence="1" key="1">
    <citation type="journal article" date="2011" name="PLoS Biol.">
        <title>Gene gain and loss during evolution of obligate parasitism in the white rust pathogen of Arabidopsis thaliana.</title>
        <authorList>
            <person name="Kemen E."/>
            <person name="Gardiner A."/>
            <person name="Schultz-Larsen T."/>
            <person name="Kemen A.C."/>
            <person name="Balmuth A.L."/>
            <person name="Robert-Seilaniantz A."/>
            <person name="Bailey K."/>
            <person name="Holub E."/>
            <person name="Studholme D.J."/>
            <person name="Maclean D."/>
            <person name="Jones J.D."/>
        </authorList>
    </citation>
    <scope>NUCLEOTIDE SEQUENCE</scope>
</reference>